<sequence>MATSRPSSSKRINVLDPNFEEIAMRWFNEVDNENSDIEPDENVFIESEHESTSEQEASDDDPDYEIEHDEDMDISSGEDDATIGSEQVLEPNRSGNERKRENKYLFLNTVRTYKKKTARGIIPIEQYESAMQAILQEKLSIRDAATRYGKNLSATEIGHLASCECHGANVKTTVGPTYLATSQQRVRVNKVYCPFAFCYEHVYPISRELSLTPPQVIFSPSFQLMLILFGDIGDEIPKLPPPAHQSFYPEKFLNINPELLLPNTLSSRLLPVHACPDLLNIYYELTESRLRNGICHMLEKCHAKFSKRKSTST</sequence>
<feature type="compositionally biased region" description="Acidic residues" evidence="1">
    <location>
        <begin position="56"/>
        <end position="81"/>
    </location>
</feature>
<evidence type="ECO:0000256" key="1">
    <source>
        <dbReference type="SAM" id="MobiDB-lite"/>
    </source>
</evidence>
<feature type="compositionally biased region" description="Acidic residues" evidence="1">
    <location>
        <begin position="30"/>
        <end position="43"/>
    </location>
</feature>
<protein>
    <submittedName>
        <fullName evidence="2">Uncharacterized protein</fullName>
    </submittedName>
</protein>
<name>A0A9P0PYI2_ACAOB</name>
<feature type="region of interest" description="Disordered" evidence="1">
    <location>
        <begin position="29"/>
        <end position="97"/>
    </location>
</feature>
<keyword evidence="3" id="KW-1185">Reference proteome</keyword>
<organism evidence="2 3">
    <name type="scientific">Acanthoscelides obtectus</name>
    <name type="common">Bean weevil</name>
    <name type="synonym">Bruchus obtectus</name>
    <dbReference type="NCBI Taxonomy" id="200917"/>
    <lineage>
        <taxon>Eukaryota</taxon>
        <taxon>Metazoa</taxon>
        <taxon>Ecdysozoa</taxon>
        <taxon>Arthropoda</taxon>
        <taxon>Hexapoda</taxon>
        <taxon>Insecta</taxon>
        <taxon>Pterygota</taxon>
        <taxon>Neoptera</taxon>
        <taxon>Endopterygota</taxon>
        <taxon>Coleoptera</taxon>
        <taxon>Polyphaga</taxon>
        <taxon>Cucujiformia</taxon>
        <taxon>Chrysomeloidea</taxon>
        <taxon>Chrysomelidae</taxon>
        <taxon>Bruchinae</taxon>
        <taxon>Bruchini</taxon>
        <taxon>Acanthoscelides</taxon>
    </lineage>
</organism>
<dbReference type="AlphaFoldDB" id="A0A9P0PYI2"/>
<comment type="caution">
    <text evidence="2">The sequence shown here is derived from an EMBL/GenBank/DDBJ whole genome shotgun (WGS) entry which is preliminary data.</text>
</comment>
<dbReference type="OrthoDB" id="4327074at2759"/>
<reference evidence="2" key="1">
    <citation type="submission" date="2022-03" db="EMBL/GenBank/DDBJ databases">
        <authorList>
            <person name="Sayadi A."/>
        </authorList>
    </citation>
    <scope>NUCLEOTIDE SEQUENCE</scope>
</reference>
<proteinExistence type="predicted"/>
<evidence type="ECO:0000313" key="3">
    <source>
        <dbReference type="Proteomes" id="UP001152888"/>
    </source>
</evidence>
<evidence type="ECO:0000313" key="2">
    <source>
        <dbReference type="EMBL" id="CAH2003732.1"/>
    </source>
</evidence>
<dbReference type="EMBL" id="CAKOFQ010007553">
    <property type="protein sequence ID" value="CAH2003732.1"/>
    <property type="molecule type" value="Genomic_DNA"/>
</dbReference>
<gene>
    <name evidence="2" type="ORF">ACAOBT_LOCUS27584</name>
</gene>
<dbReference type="Proteomes" id="UP001152888">
    <property type="component" value="Unassembled WGS sequence"/>
</dbReference>
<accession>A0A9P0PYI2</accession>